<proteinExistence type="predicted"/>
<organism evidence="1 2">
    <name type="scientific">Pelagirhabdus alkalitolerans</name>
    <dbReference type="NCBI Taxonomy" id="1612202"/>
    <lineage>
        <taxon>Bacteria</taxon>
        <taxon>Bacillati</taxon>
        <taxon>Bacillota</taxon>
        <taxon>Bacilli</taxon>
        <taxon>Bacillales</taxon>
        <taxon>Bacillaceae</taxon>
        <taxon>Pelagirhabdus</taxon>
    </lineage>
</organism>
<keyword evidence="2" id="KW-1185">Reference proteome</keyword>
<sequence length="41" mass="4717">MNPLWLVLIILLGASMLWGLVLRAKTYQGMVDKRKEEGDQE</sequence>
<dbReference type="AlphaFoldDB" id="A0A1G6JXE2"/>
<gene>
    <name evidence="1" type="ORF">SAMN05421734_105178</name>
</gene>
<evidence type="ECO:0000313" key="2">
    <source>
        <dbReference type="Proteomes" id="UP000242949"/>
    </source>
</evidence>
<name>A0A1G6JXE2_9BACI</name>
<protein>
    <submittedName>
        <fullName evidence="1">Uncharacterized protein</fullName>
    </submittedName>
</protein>
<evidence type="ECO:0000313" key="1">
    <source>
        <dbReference type="EMBL" id="SDC23449.1"/>
    </source>
</evidence>
<dbReference type="Proteomes" id="UP000242949">
    <property type="component" value="Unassembled WGS sequence"/>
</dbReference>
<dbReference type="EMBL" id="FMYI01000005">
    <property type="protein sequence ID" value="SDC23449.1"/>
    <property type="molecule type" value="Genomic_DNA"/>
</dbReference>
<dbReference type="RefSeq" id="WP_281241150.1">
    <property type="nucleotide sequence ID" value="NZ_FMYI01000005.1"/>
</dbReference>
<accession>A0A1G6JXE2</accession>
<reference evidence="2" key="1">
    <citation type="submission" date="2016-09" db="EMBL/GenBank/DDBJ databases">
        <authorList>
            <person name="Varghese N."/>
            <person name="Submissions S."/>
        </authorList>
    </citation>
    <scope>NUCLEOTIDE SEQUENCE [LARGE SCALE GENOMIC DNA]</scope>
    <source>
        <strain evidence="2">S5</strain>
    </source>
</reference>